<dbReference type="EMBL" id="MLYV02000479">
    <property type="protein sequence ID" value="PSR92242.1"/>
    <property type="molecule type" value="Genomic_DNA"/>
</dbReference>
<dbReference type="STRING" id="98765.A0A2R6PJ92"/>
<keyword evidence="3" id="KW-1185">Reference proteome</keyword>
<proteinExistence type="predicted"/>
<dbReference type="Gene3D" id="3.80.10.10">
    <property type="entry name" value="Ribonuclease Inhibitor"/>
    <property type="match status" value="1"/>
</dbReference>
<dbReference type="InterPro" id="IPR032675">
    <property type="entry name" value="LRR_dom_sf"/>
</dbReference>
<comment type="caution">
    <text evidence="2">The sequence shown here is derived from an EMBL/GenBank/DDBJ whole genome shotgun (WGS) entry which is preliminary data.</text>
</comment>
<organism evidence="2 3">
    <name type="scientific">Hermanssonia centrifuga</name>
    <dbReference type="NCBI Taxonomy" id="98765"/>
    <lineage>
        <taxon>Eukaryota</taxon>
        <taxon>Fungi</taxon>
        <taxon>Dikarya</taxon>
        <taxon>Basidiomycota</taxon>
        <taxon>Agaricomycotina</taxon>
        <taxon>Agaricomycetes</taxon>
        <taxon>Polyporales</taxon>
        <taxon>Meruliaceae</taxon>
        <taxon>Hermanssonia</taxon>
    </lineage>
</organism>
<name>A0A2R6PJ92_9APHY</name>
<dbReference type="Pfam" id="PF12937">
    <property type="entry name" value="F-box-like"/>
    <property type="match status" value="1"/>
</dbReference>
<feature type="non-terminal residue" evidence="2">
    <location>
        <position position="584"/>
    </location>
</feature>
<dbReference type="InterPro" id="IPR001810">
    <property type="entry name" value="F-box_dom"/>
</dbReference>
<sequence length="584" mass="65666">MFNLRLLSTLPLSIKRLARPRRHKDAAQKNQISVQTAIGIFDIMYIILEGLDNKDVASCALVCRDWAAIVHEVMWRGRSDSGVGIRPILGLLPEYYEESRNARFRVAPNPASWDRFNTPEYAGRISVLDLNIQNLRCTIGFLAVMSDSIKSPMHLPALNELHVTVCQDPVEFRIAMAFFSANVTHFVANIERGYPSATGHFSNQLDPHTSTVPTASPLDAFFDAVHQCMPHIRVLTVNVRDSEAMVDAFDPFVDMLCGLKELITLSLPPYMLGLSLVTALSTHQQLRNIVVIRQDPTRRTVMDSDDSYGIVTQPIFGPDELSTRLAELAVVVPADSFIPFFSHQFDPHNLTQLDLTFTGEIAVSNSLRTALFLIADRCGSLENLTVSLLQSCDNPWRLDYAALEPLRKCERLVSLVFTTRFTTDLDNNKFEDLVSHWPMLKHLILDGSDVVPASPDERLSLCLGTVMKIIRKHCPLLLKLQLHLSMVLQRHWFMDCTHFRCINSLTSVTLVMGSPATTPVSQIAVYLKWVLPPNCKLNYFPAVHDLSPRARLVEWKARRNAVVAFSQKLTRILAKLNCGVEPSQ</sequence>
<evidence type="ECO:0000313" key="2">
    <source>
        <dbReference type="EMBL" id="PSR92242.1"/>
    </source>
</evidence>
<accession>A0A2R6PJ92</accession>
<dbReference type="AlphaFoldDB" id="A0A2R6PJ92"/>
<protein>
    <recommendedName>
        <fullName evidence="1">F-box domain-containing protein</fullName>
    </recommendedName>
</protein>
<reference evidence="2 3" key="1">
    <citation type="submission" date="2018-02" db="EMBL/GenBank/DDBJ databases">
        <title>Genome sequence of the basidiomycete white-rot fungus Phlebia centrifuga.</title>
        <authorList>
            <person name="Granchi Z."/>
            <person name="Peng M."/>
            <person name="de Vries R.P."/>
            <person name="Hilden K."/>
            <person name="Makela M.R."/>
            <person name="Grigoriev I."/>
            <person name="Riley R."/>
        </authorList>
    </citation>
    <scope>NUCLEOTIDE SEQUENCE [LARGE SCALE GENOMIC DNA]</scope>
    <source>
        <strain evidence="2 3">FBCC195</strain>
    </source>
</reference>
<evidence type="ECO:0000259" key="1">
    <source>
        <dbReference type="Pfam" id="PF12937"/>
    </source>
</evidence>
<feature type="domain" description="F-box" evidence="1">
    <location>
        <begin position="43"/>
        <end position="76"/>
    </location>
</feature>
<dbReference type="InterPro" id="IPR036047">
    <property type="entry name" value="F-box-like_dom_sf"/>
</dbReference>
<gene>
    <name evidence="2" type="ORF">PHLCEN_2v4772</name>
</gene>
<evidence type="ECO:0000313" key="3">
    <source>
        <dbReference type="Proteomes" id="UP000186601"/>
    </source>
</evidence>
<dbReference type="Proteomes" id="UP000186601">
    <property type="component" value="Unassembled WGS sequence"/>
</dbReference>
<dbReference type="SUPFAM" id="SSF81383">
    <property type="entry name" value="F-box domain"/>
    <property type="match status" value="1"/>
</dbReference>